<feature type="domain" description="RING-type" evidence="4">
    <location>
        <begin position="950"/>
        <end position="985"/>
    </location>
</feature>
<keyword evidence="3" id="KW-1133">Transmembrane helix</keyword>
<keyword evidence="3" id="KW-0472">Membrane</keyword>
<evidence type="ECO:0000259" key="4">
    <source>
        <dbReference type="PROSITE" id="PS50089"/>
    </source>
</evidence>
<organism evidence="5 6">
    <name type="scientific">Trypanosoma rangeli</name>
    <dbReference type="NCBI Taxonomy" id="5698"/>
    <lineage>
        <taxon>Eukaryota</taxon>
        <taxon>Discoba</taxon>
        <taxon>Euglenozoa</taxon>
        <taxon>Kinetoplastea</taxon>
        <taxon>Metakinetoplastina</taxon>
        <taxon>Trypanosomatida</taxon>
        <taxon>Trypanosomatidae</taxon>
        <taxon>Trypanosoma</taxon>
        <taxon>Herpetosoma</taxon>
    </lineage>
</organism>
<feature type="region of interest" description="Disordered" evidence="2">
    <location>
        <begin position="492"/>
        <end position="511"/>
    </location>
</feature>
<dbReference type="Proteomes" id="UP000283634">
    <property type="component" value="Unassembled WGS sequence"/>
</dbReference>
<dbReference type="InterPro" id="IPR013083">
    <property type="entry name" value="Znf_RING/FYVE/PHD"/>
</dbReference>
<keyword evidence="1" id="KW-0479">Metal-binding</keyword>
<evidence type="ECO:0000256" key="3">
    <source>
        <dbReference type="SAM" id="Phobius"/>
    </source>
</evidence>
<feature type="region of interest" description="Disordered" evidence="2">
    <location>
        <begin position="437"/>
        <end position="477"/>
    </location>
</feature>
<evidence type="ECO:0000256" key="1">
    <source>
        <dbReference type="PROSITE-ProRule" id="PRU00175"/>
    </source>
</evidence>
<feature type="compositionally biased region" description="Basic and acidic residues" evidence="2">
    <location>
        <begin position="447"/>
        <end position="456"/>
    </location>
</feature>
<keyword evidence="6" id="KW-1185">Reference proteome</keyword>
<accession>A0A3R7KN45</accession>
<dbReference type="GO" id="GO:0008270">
    <property type="term" value="F:zinc ion binding"/>
    <property type="evidence" value="ECO:0007669"/>
    <property type="project" value="UniProtKB-KW"/>
</dbReference>
<feature type="region of interest" description="Disordered" evidence="2">
    <location>
        <begin position="707"/>
        <end position="726"/>
    </location>
</feature>
<dbReference type="InterPro" id="IPR001841">
    <property type="entry name" value="Znf_RING"/>
</dbReference>
<evidence type="ECO:0000313" key="6">
    <source>
        <dbReference type="Proteomes" id="UP000283634"/>
    </source>
</evidence>
<reference evidence="5 6" key="1">
    <citation type="journal article" date="2018" name="BMC Genomics">
        <title>Genomic comparison of Trypanosoma conorhini and Trypanosoma rangeli to Trypanosoma cruzi strains of high and low virulence.</title>
        <authorList>
            <person name="Bradwell K.R."/>
            <person name="Koparde V.N."/>
            <person name="Matveyev A.V."/>
            <person name="Serrano M.G."/>
            <person name="Alves J.M."/>
            <person name="Parikh H."/>
            <person name="Huang B."/>
            <person name="Lee V."/>
            <person name="Espinosa-Alvarez O."/>
            <person name="Ortiz P.A."/>
            <person name="Costa-Martins A.G."/>
            <person name="Teixeira M.M."/>
            <person name="Buck G.A."/>
        </authorList>
    </citation>
    <scope>NUCLEOTIDE SEQUENCE [LARGE SCALE GENOMIC DNA]</scope>
    <source>
        <strain evidence="5 6">AM80</strain>
    </source>
</reference>
<protein>
    <recommendedName>
        <fullName evidence="4">RING-type domain-containing protein</fullName>
    </recommendedName>
</protein>
<sequence length="1004" mass="108815">MYSSIVNYLILLALTYLVLALIRNIVTLLELFRMRRSILKGRSPITIPFTVFTTRPVNEAVRAQLANRAASLRGSSVVHGLKLPLQLCPTPHAHVQLKLSNPTTVFPTETASPVFPPKNNVSDHDSLSSRREKSASQLLHSGGCGSQEAACHGSGSAMKNGTLLPSDTHSRRVCHFSCDASEHRAGRPLGEAGGRHCKRGGSSAVAPWMARSQFSLHFRLKTAVRVKALWLRRIRAKKKLGEKVRKKYPLTFSELHSIADSLTVEETNPSTPATEGDSESCNLATYLRCAYLFGADSADIMRAVTVDTTCTFGSGSHSYHCYYTAEDEEKCVQSRAQLDWHNRPWLGSRFGGGDHIPLMSSSVACHDDSVTHTSLPLQRQNQRAMFNSTTSVGDMLCSHRSLDSYSMMLEQARSCGRSMKSNVVTETFVDVSERMHVTNESSTCERGGQEESKDAEINEMTSSTDSYEARKTTESTDDHRFATAVSAAASVLSAPSSSSSWKETSSNDKANTLDLSNSQGATLCTEPQPMTGVASGTDSASVFAAPAEETEITSTQTEGATTMRDPPNDTHTSAGHVPEVSENANVTKPSLRILTGRLQESVDILPTEPLQDPTVPMLYEGSISIAPDILKLDTKAIASTATASTSLPESLQVDVVDLVLSTIQTCCLENSTSASGGEVNVVSGRGGGGGEGGSDAYGERVAMKRKTWGGTSGQDSEHKEQQNDTNVACRQPLAFALMLYRQKPRGKRCTVRGKRQAASKSKQLETELFICVYSTTNSMENTASPPLRAGTSRGPPRQESFSPHGSTNTNVYREMGSTYSSSTAEEMQNFSRQRRRGLPTPEHLPAFMEDSRSGRGAVMPLTLQYVRIGNDLYAVTEVLDRTFVQYREERALLGRDGGTESSFDVSGTATGEKAAVGKVGRLSSYSVGAASYSLASSPQMGVRHQMVRMCWLCLRTEANIVLLPCGHFLLCRACADNLTHCCICHSVIHATVLLHEGTTSETEV</sequence>
<dbReference type="OMA" id="LTHCCIC"/>
<feature type="compositionally biased region" description="Basic and acidic residues" evidence="2">
    <location>
        <begin position="121"/>
        <end position="134"/>
    </location>
</feature>
<keyword evidence="3" id="KW-0812">Transmembrane</keyword>
<name>A0A3R7KN45_TRYRA</name>
<dbReference type="OrthoDB" id="247606at2759"/>
<feature type="region of interest" description="Disordered" evidence="2">
    <location>
        <begin position="109"/>
        <end position="141"/>
    </location>
</feature>
<feature type="compositionally biased region" description="Low complexity" evidence="2">
    <location>
        <begin position="492"/>
        <end position="504"/>
    </location>
</feature>
<proteinExistence type="predicted"/>
<dbReference type="AlphaFoldDB" id="A0A3R7KN45"/>
<dbReference type="VEuPathDB" id="TriTrypDB:TRSC58_06219"/>
<keyword evidence="1" id="KW-0863">Zinc-finger</keyword>
<feature type="region of interest" description="Disordered" evidence="2">
    <location>
        <begin position="780"/>
        <end position="812"/>
    </location>
</feature>
<feature type="compositionally biased region" description="Polar residues" evidence="2">
    <location>
        <begin position="799"/>
        <end position="812"/>
    </location>
</feature>
<feature type="region of interest" description="Disordered" evidence="2">
    <location>
        <begin position="548"/>
        <end position="576"/>
    </location>
</feature>
<keyword evidence="1" id="KW-0862">Zinc</keyword>
<evidence type="ECO:0000256" key="2">
    <source>
        <dbReference type="SAM" id="MobiDB-lite"/>
    </source>
</evidence>
<comment type="caution">
    <text evidence="5">The sequence shown here is derived from an EMBL/GenBank/DDBJ whole genome shotgun (WGS) entry which is preliminary data.</text>
</comment>
<dbReference type="GeneID" id="40328728"/>
<dbReference type="Gene3D" id="3.30.40.10">
    <property type="entry name" value="Zinc/RING finger domain, C3HC4 (zinc finger)"/>
    <property type="match status" value="1"/>
</dbReference>
<feature type="compositionally biased region" description="Basic and acidic residues" evidence="2">
    <location>
        <begin position="467"/>
        <end position="477"/>
    </location>
</feature>
<feature type="transmembrane region" description="Helical" evidence="3">
    <location>
        <begin position="6"/>
        <end position="32"/>
    </location>
</feature>
<dbReference type="PROSITE" id="PS50089">
    <property type="entry name" value="ZF_RING_2"/>
    <property type="match status" value="1"/>
</dbReference>
<evidence type="ECO:0000313" key="5">
    <source>
        <dbReference type="EMBL" id="RNF05026.1"/>
    </source>
</evidence>
<dbReference type="EMBL" id="MKGL01000146">
    <property type="protein sequence ID" value="RNF05026.1"/>
    <property type="molecule type" value="Genomic_DNA"/>
</dbReference>
<dbReference type="RefSeq" id="XP_029238441.1">
    <property type="nucleotide sequence ID" value="XM_029381708.1"/>
</dbReference>
<gene>
    <name evidence="5" type="ORF">TraAM80_04795</name>
</gene>
<dbReference type="Pfam" id="PF13920">
    <property type="entry name" value="zf-C3HC4_3"/>
    <property type="match status" value="1"/>
</dbReference>